<feature type="region of interest" description="Disordered" evidence="7">
    <location>
        <begin position="442"/>
        <end position="485"/>
    </location>
</feature>
<dbReference type="Gene3D" id="3.30.1330.80">
    <property type="entry name" value="Hypothetical protein, similar to alpha- acetolactate decarboxylase, domain 2"/>
    <property type="match status" value="1"/>
</dbReference>
<dbReference type="InterPro" id="IPR005175">
    <property type="entry name" value="PPC_dom"/>
</dbReference>
<comment type="domain">
    <text evidence="6">The PPC domain mediates interactions between AHL proteins.</text>
</comment>
<evidence type="ECO:0000256" key="6">
    <source>
        <dbReference type="RuleBase" id="RU367031"/>
    </source>
</evidence>
<dbReference type="CDD" id="cd11378">
    <property type="entry name" value="DUF296"/>
    <property type="match status" value="1"/>
</dbReference>
<dbReference type="Pfam" id="PF03479">
    <property type="entry name" value="PCC"/>
    <property type="match status" value="1"/>
</dbReference>
<feature type="region of interest" description="Disordered" evidence="7">
    <location>
        <begin position="1"/>
        <end position="25"/>
    </location>
</feature>
<evidence type="ECO:0000256" key="5">
    <source>
        <dbReference type="ARBA" id="ARBA00023242"/>
    </source>
</evidence>
<protein>
    <recommendedName>
        <fullName evidence="6">AT-hook motif nuclear-localized protein</fullName>
    </recommendedName>
</protein>
<keyword evidence="5 6" id="KW-0539">Nucleus</keyword>
<dbReference type="SUPFAM" id="SSF117856">
    <property type="entry name" value="AF0104/ALDC/Ptd012-like"/>
    <property type="match status" value="1"/>
</dbReference>
<evidence type="ECO:0000259" key="8">
    <source>
        <dbReference type="PROSITE" id="PS51742"/>
    </source>
</evidence>
<evidence type="ECO:0000256" key="2">
    <source>
        <dbReference type="ARBA" id="ARBA00023015"/>
    </source>
</evidence>
<comment type="caution">
    <text evidence="9">The sequence shown here is derived from an EMBL/GenBank/DDBJ whole genome shotgun (WGS) entry which is preliminary data.</text>
</comment>
<dbReference type="STRING" id="3750.A0A498KK54"/>
<dbReference type="FunFam" id="3.30.1330.80:FF:000003">
    <property type="entry name" value="AT-hook motif nuclear-localized protein 1-like"/>
    <property type="match status" value="1"/>
</dbReference>
<evidence type="ECO:0000256" key="4">
    <source>
        <dbReference type="ARBA" id="ARBA00023163"/>
    </source>
</evidence>
<evidence type="ECO:0000313" key="9">
    <source>
        <dbReference type="EMBL" id="RXI08550.1"/>
    </source>
</evidence>
<dbReference type="PROSITE" id="PS51742">
    <property type="entry name" value="PPC"/>
    <property type="match status" value="1"/>
</dbReference>
<accession>A0A498KK54</accession>
<gene>
    <name evidence="9" type="ORF">DVH24_022694</name>
</gene>
<evidence type="ECO:0000313" key="10">
    <source>
        <dbReference type="Proteomes" id="UP000290289"/>
    </source>
</evidence>
<keyword evidence="3 6" id="KW-0238">DNA-binding</keyword>
<feature type="domain" description="PPC" evidence="8">
    <location>
        <begin position="275"/>
        <end position="414"/>
    </location>
</feature>
<comment type="function">
    <text evidence="6">Transcription factor that specifically binds AT-rich DNA sequences related to the nuclear matrix attachment regions (MARs).</text>
</comment>
<sequence length="485" mass="51340">MLLDSVKKHSFGAPNPSEVETPTIRKPFSPISVPVSIPSENVAFGTTPLKPRTVADEENKTPKVMPIFVPTTPSTVSVPMQTAMTPAPPPPVPFATNLVQEIPEEIEYSFEERRAGFVLPKTHVKVLRFLGFLGGFCVSANLDMQMEEKDNKLVSGVAVSGEQAPENYRIAPRTENPSPSGGPTTVVAPMTSPMSLTGTGTDGKKKRGRPRKYGPDSKPVRSSALSPMPISSSILLPGEFSAWKRGRGKPVDSIKKSHKHDVFENSGDKIAYSVGANFTPHVLNVHSGEDVTMKIMSFSQQGARAICVLSANGTISNVTLRQASSSGGTLTYEGRFEILSLSGSYIPTENAGTKSRSGGMSVALAGPDGRVVGGGLAGMLIAAGPVQVVVGSFLQGHQQEQKPKKQRVEPVSSSIVPIIVNAMSGEEMKVYGGVKPILTAPSFHGDQSNSPNPVHGFKNSASESKSLLSEDDSKGSGQANCEVSY</sequence>
<dbReference type="InterPro" id="IPR039605">
    <property type="entry name" value="AHL"/>
</dbReference>
<keyword evidence="2 6" id="KW-0805">Transcription regulation</keyword>
<evidence type="ECO:0000256" key="7">
    <source>
        <dbReference type="SAM" id="MobiDB-lite"/>
    </source>
</evidence>
<dbReference type="Proteomes" id="UP000290289">
    <property type="component" value="Chromosome 1"/>
</dbReference>
<dbReference type="EMBL" id="RDQH01000327">
    <property type="protein sequence ID" value="RXI08550.1"/>
    <property type="molecule type" value="Genomic_DNA"/>
</dbReference>
<reference evidence="9 10" key="1">
    <citation type="submission" date="2018-10" db="EMBL/GenBank/DDBJ databases">
        <title>A high-quality apple genome assembly.</title>
        <authorList>
            <person name="Hu J."/>
        </authorList>
    </citation>
    <scope>NUCLEOTIDE SEQUENCE [LARGE SCALE GENOMIC DNA]</scope>
    <source>
        <strain evidence="10">cv. HFTH1</strain>
        <tissue evidence="9">Young leaf</tissue>
    </source>
</reference>
<dbReference type="GO" id="GO:0005634">
    <property type="term" value="C:nucleus"/>
    <property type="evidence" value="ECO:0007669"/>
    <property type="project" value="UniProtKB-SubCell"/>
</dbReference>
<organism evidence="9 10">
    <name type="scientific">Malus domestica</name>
    <name type="common">Apple</name>
    <name type="synonym">Pyrus malus</name>
    <dbReference type="NCBI Taxonomy" id="3750"/>
    <lineage>
        <taxon>Eukaryota</taxon>
        <taxon>Viridiplantae</taxon>
        <taxon>Streptophyta</taxon>
        <taxon>Embryophyta</taxon>
        <taxon>Tracheophyta</taxon>
        <taxon>Spermatophyta</taxon>
        <taxon>Magnoliopsida</taxon>
        <taxon>eudicotyledons</taxon>
        <taxon>Gunneridae</taxon>
        <taxon>Pentapetalae</taxon>
        <taxon>rosids</taxon>
        <taxon>fabids</taxon>
        <taxon>Rosales</taxon>
        <taxon>Rosaceae</taxon>
        <taxon>Amygdaloideae</taxon>
        <taxon>Maleae</taxon>
        <taxon>Malus</taxon>
    </lineage>
</organism>
<dbReference type="PANTHER" id="PTHR31500">
    <property type="entry name" value="AT-HOOK MOTIF NUCLEAR-LOCALIZED PROTEIN 9"/>
    <property type="match status" value="1"/>
</dbReference>
<keyword evidence="4 6" id="KW-0804">Transcription</keyword>
<feature type="region of interest" description="Disordered" evidence="7">
    <location>
        <begin position="169"/>
        <end position="228"/>
    </location>
</feature>
<name>A0A498KK54_MALDO</name>
<keyword evidence="10" id="KW-1185">Reference proteome</keyword>
<evidence type="ECO:0000256" key="3">
    <source>
        <dbReference type="ARBA" id="ARBA00023125"/>
    </source>
</evidence>
<comment type="subcellular location">
    <subcellularLocation>
        <location evidence="1 6">Nucleus</location>
    </subcellularLocation>
</comment>
<dbReference type="GO" id="GO:0003680">
    <property type="term" value="F:minor groove of adenine-thymine-rich DNA binding"/>
    <property type="evidence" value="ECO:0007669"/>
    <property type="project" value="UniProtKB-UniRule"/>
</dbReference>
<dbReference type="AlphaFoldDB" id="A0A498KK54"/>
<dbReference type="PANTHER" id="PTHR31500:SF18">
    <property type="entry name" value="AT-HOOK MOTIF NUCLEAR-LOCALIZED PROTEIN 3"/>
    <property type="match status" value="1"/>
</dbReference>
<evidence type="ECO:0000256" key="1">
    <source>
        <dbReference type="ARBA" id="ARBA00004123"/>
    </source>
</evidence>
<proteinExistence type="predicted"/>